<reference evidence="3" key="1">
    <citation type="journal article" date="2017" name="Genome Biol.">
        <title>Comparative genomics reveals high biological diversity and specific adaptations in the industrially and medically important fungal genus Aspergillus.</title>
        <authorList>
            <person name="de Vries R.P."/>
            <person name="Riley R."/>
            <person name="Wiebenga A."/>
            <person name="Aguilar-Osorio G."/>
            <person name="Amillis S."/>
            <person name="Uchima C.A."/>
            <person name="Anderluh G."/>
            <person name="Asadollahi M."/>
            <person name="Askin M."/>
            <person name="Barry K."/>
            <person name="Battaglia E."/>
            <person name="Bayram O."/>
            <person name="Benocci T."/>
            <person name="Braus-Stromeyer S.A."/>
            <person name="Caldana C."/>
            <person name="Canovas D."/>
            <person name="Cerqueira G.C."/>
            <person name="Chen F."/>
            <person name="Chen W."/>
            <person name="Choi C."/>
            <person name="Clum A."/>
            <person name="Dos Santos R.A."/>
            <person name="Damasio A.R."/>
            <person name="Diallinas G."/>
            <person name="Emri T."/>
            <person name="Fekete E."/>
            <person name="Flipphi M."/>
            <person name="Freyberg S."/>
            <person name="Gallo A."/>
            <person name="Gournas C."/>
            <person name="Habgood R."/>
            <person name="Hainaut M."/>
            <person name="Harispe M.L."/>
            <person name="Henrissat B."/>
            <person name="Hilden K.S."/>
            <person name="Hope R."/>
            <person name="Hossain A."/>
            <person name="Karabika E."/>
            <person name="Karaffa L."/>
            <person name="Karanyi Z."/>
            <person name="Krasevec N."/>
            <person name="Kuo A."/>
            <person name="Kusch H."/>
            <person name="LaButti K."/>
            <person name="Lagendijk E.L."/>
            <person name="Lapidus A."/>
            <person name="Levasseur A."/>
            <person name="Lindquist E."/>
            <person name="Lipzen A."/>
            <person name="Logrieco A.F."/>
            <person name="MacCabe A."/>
            <person name="Maekelae M.R."/>
            <person name="Malavazi I."/>
            <person name="Melin P."/>
            <person name="Meyer V."/>
            <person name="Mielnichuk N."/>
            <person name="Miskei M."/>
            <person name="Molnar A.P."/>
            <person name="Mule G."/>
            <person name="Ngan C.Y."/>
            <person name="Orejas M."/>
            <person name="Orosz E."/>
            <person name="Ouedraogo J.P."/>
            <person name="Overkamp K.M."/>
            <person name="Park H.-S."/>
            <person name="Perrone G."/>
            <person name="Piumi F."/>
            <person name="Punt P.J."/>
            <person name="Ram A.F."/>
            <person name="Ramon A."/>
            <person name="Rauscher S."/>
            <person name="Record E."/>
            <person name="Riano-Pachon D.M."/>
            <person name="Robert V."/>
            <person name="Roehrig J."/>
            <person name="Ruller R."/>
            <person name="Salamov A."/>
            <person name="Salih N.S."/>
            <person name="Samson R.A."/>
            <person name="Sandor E."/>
            <person name="Sanguinetti M."/>
            <person name="Schuetze T."/>
            <person name="Sepcic K."/>
            <person name="Shelest E."/>
            <person name="Sherlock G."/>
            <person name="Sophianopoulou V."/>
            <person name="Squina F.M."/>
            <person name="Sun H."/>
            <person name="Susca A."/>
            <person name="Todd R.B."/>
            <person name="Tsang A."/>
            <person name="Unkles S.E."/>
            <person name="van de Wiele N."/>
            <person name="van Rossen-Uffink D."/>
            <person name="Oliveira J.V."/>
            <person name="Vesth T.C."/>
            <person name="Visser J."/>
            <person name="Yu J.-H."/>
            <person name="Zhou M."/>
            <person name="Andersen M.R."/>
            <person name="Archer D.B."/>
            <person name="Baker S.E."/>
            <person name="Benoit I."/>
            <person name="Brakhage A.A."/>
            <person name="Braus G.H."/>
            <person name="Fischer R."/>
            <person name="Frisvad J.C."/>
            <person name="Goldman G.H."/>
            <person name="Houbraken J."/>
            <person name="Oakley B."/>
            <person name="Pocsi I."/>
            <person name="Scazzocchio C."/>
            <person name="Seiboth B."/>
            <person name="vanKuyk P.A."/>
            <person name="Wortman J."/>
            <person name="Dyer P.S."/>
            <person name="Grigoriev I.V."/>
        </authorList>
    </citation>
    <scope>NUCLEOTIDE SEQUENCE [LARGE SCALE GENOMIC DNA]</scope>
    <source>
        <strain evidence="3">DTO 134E9</strain>
    </source>
</reference>
<gene>
    <name evidence="2" type="ORF">ASPWEDRAFT_39822</name>
</gene>
<proteinExistence type="predicted"/>
<name>A0A1L9RII6_ASPWE</name>
<dbReference type="GeneID" id="63751040"/>
<dbReference type="RefSeq" id="XP_040688415.1">
    <property type="nucleotide sequence ID" value="XM_040835192.1"/>
</dbReference>
<sequence length="162" mass="17355">MTQHQPGRKTAPADYVPEFHAQTLPPGTAPASNSYTPNPIYDTGSQALNPNVERAHGKESVKTSASDALGGTTSKDVHQGFGNPGSGQTKNEIYHDGQHHRKHERAGLEGVGSYRQDKFERTLPEQRGLEREEARGGQHGNKGVSAAEDIPPQPAETVAAGR</sequence>
<dbReference type="OrthoDB" id="3260716at2759"/>
<evidence type="ECO:0000313" key="2">
    <source>
        <dbReference type="EMBL" id="OJJ34739.1"/>
    </source>
</evidence>
<evidence type="ECO:0000313" key="3">
    <source>
        <dbReference type="Proteomes" id="UP000184383"/>
    </source>
</evidence>
<dbReference type="Proteomes" id="UP000184383">
    <property type="component" value="Unassembled WGS sequence"/>
</dbReference>
<keyword evidence="3" id="KW-1185">Reference proteome</keyword>
<protein>
    <submittedName>
        <fullName evidence="2">Uncharacterized protein</fullName>
    </submittedName>
</protein>
<accession>A0A1L9RII6</accession>
<feature type="compositionally biased region" description="Polar residues" evidence="1">
    <location>
        <begin position="30"/>
        <end position="49"/>
    </location>
</feature>
<feature type="compositionally biased region" description="Polar residues" evidence="1">
    <location>
        <begin position="62"/>
        <end position="74"/>
    </location>
</feature>
<organism evidence="2 3">
    <name type="scientific">Aspergillus wentii DTO 134E9</name>
    <dbReference type="NCBI Taxonomy" id="1073089"/>
    <lineage>
        <taxon>Eukaryota</taxon>
        <taxon>Fungi</taxon>
        <taxon>Dikarya</taxon>
        <taxon>Ascomycota</taxon>
        <taxon>Pezizomycotina</taxon>
        <taxon>Eurotiomycetes</taxon>
        <taxon>Eurotiomycetidae</taxon>
        <taxon>Eurotiales</taxon>
        <taxon>Aspergillaceae</taxon>
        <taxon>Aspergillus</taxon>
        <taxon>Aspergillus subgen. Cremei</taxon>
    </lineage>
</organism>
<dbReference type="AlphaFoldDB" id="A0A1L9RII6"/>
<evidence type="ECO:0000256" key="1">
    <source>
        <dbReference type="SAM" id="MobiDB-lite"/>
    </source>
</evidence>
<feature type="compositionally biased region" description="Basic and acidic residues" evidence="1">
    <location>
        <begin position="115"/>
        <end position="136"/>
    </location>
</feature>
<feature type="region of interest" description="Disordered" evidence="1">
    <location>
        <begin position="1"/>
        <end position="162"/>
    </location>
</feature>
<dbReference type="EMBL" id="KV878212">
    <property type="protein sequence ID" value="OJJ34739.1"/>
    <property type="molecule type" value="Genomic_DNA"/>
</dbReference>
<dbReference type="VEuPathDB" id="FungiDB:ASPWEDRAFT_39822"/>